<evidence type="ECO:0000313" key="3">
    <source>
        <dbReference type="Proteomes" id="UP001152592"/>
    </source>
</evidence>
<accession>A0A9W4JX33</accession>
<protein>
    <submittedName>
        <fullName evidence="2">Uncharacterized protein</fullName>
    </submittedName>
</protein>
<reference evidence="2" key="1">
    <citation type="submission" date="2021-07" db="EMBL/GenBank/DDBJ databases">
        <authorList>
            <person name="Branca A.L. A."/>
        </authorList>
    </citation>
    <scope>NUCLEOTIDE SEQUENCE</scope>
</reference>
<gene>
    <name evidence="2" type="ORF">PSALAMII_LOCUS9401</name>
</gene>
<name>A0A9W4JX33_9EURO</name>
<dbReference type="EMBL" id="CAJVPD010000276">
    <property type="protein sequence ID" value="CAG8417772.1"/>
    <property type="molecule type" value="Genomic_DNA"/>
</dbReference>
<sequence length="393" mass="44313">MFVFQRKSPEAIRSHRLYKTNCPAQLTSEHLHQPHFTWTAFSSPSSTLLLPWHSTMISPNLDSRTMPMPRDPNQVIPSFRELEAKVEANMLEDREERLRRGDGRADVVCVENPFPPYPLQGSRIPPDPSHNYPARLPLQAKEYDNIPTHQQPPSPNKRALPLPLPRPQAWQSYSPRIKEPPSPSPCSSTTEKQPRRQEPTLPPQPTHPPRTRKHKAEATESHRHRLRKISVQFTEVAAHTAKCDECNKRNQSGMSRCKHCGWQICNQCKNDRGGDQSHASFGAVHVPEIGGDVLDGAHDRRVYSSPELEAAKALVQLASEARRIGDGEGLDHRFSQRGQEMETDSDITLSVAGDEWPGDDPEVAVDDHGRLLGYFIARRNPSRAARPSSKLTE</sequence>
<dbReference type="Proteomes" id="UP001152592">
    <property type="component" value="Unassembled WGS sequence"/>
</dbReference>
<feature type="region of interest" description="Disordered" evidence="1">
    <location>
        <begin position="145"/>
        <end position="223"/>
    </location>
</feature>
<evidence type="ECO:0000313" key="2">
    <source>
        <dbReference type="EMBL" id="CAG8417772.1"/>
    </source>
</evidence>
<evidence type="ECO:0000256" key="1">
    <source>
        <dbReference type="SAM" id="MobiDB-lite"/>
    </source>
</evidence>
<comment type="caution">
    <text evidence="2">The sequence shown here is derived from an EMBL/GenBank/DDBJ whole genome shotgun (WGS) entry which is preliminary data.</text>
</comment>
<dbReference type="OrthoDB" id="275637at2759"/>
<proteinExistence type="predicted"/>
<dbReference type="AlphaFoldDB" id="A0A9W4JX33"/>
<organism evidence="2 3">
    <name type="scientific">Penicillium salamii</name>
    <dbReference type="NCBI Taxonomy" id="1612424"/>
    <lineage>
        <taxon>Eukaryota</taxon>
        <taxon>Fungi</taxon>
        <taxon>Dikarya</taxon>
        <taxon>Ascomycota</taxon>
        <taxon>Pezizomycotina</taxon>
        <taxon>Eurotiomycetes</taxon>
        <taxon>Eurotiomycetidae</taxon>
        <taxon>Eurotiales</taxon>
        <taxon>Aspergillaceae</taxon>
        <taxon>Penicillium</taxon>
    </lineage>
</organism>